<evidence type="ECO:0000256" key="1">
    <source>
        <dbReference type="ARBA" id="ARBA00010254"/>
    </source>
</evidence>
<evidence type="ECO:0000313" key="5">
    <source>
        <dbReference type="Proteomes" id="UP000565441"/>
    </source>
</evidence>
<dbReference type="PANTHER" id="PTHR10744">
    <property type="entry name" value="40S RIBOSOMAL PROTEIN S11 FAMILY MEMBER"/>
    <property type="match status" value="1"/>
</dbReference>
<gene>
    <name evidence="4" type="ORF">D9615_001417</name>
</gene>
<reference evidence="4 5" key="1">
    <citation type="journal article" date="2020" name="ISME J.">
        <title>Uncovering the hidden diversity of litter-decomposition mechanisms in mushroom-forming fungi.</title>
        <authorList>
            <person name="Floudas D."/>
            <person name="Bentzer J."/>
            <person name="Ahren D."/>
            <person name="Johansson T."/>
            <person name="Persson P."/>
            <person name="Tunlid A."/>
        </authorList>
    </citation>
    <scope>NUCLEOTIDE SEQUENCE [LARGE SCALE GENOMIC DNA]</scope>
    <source>
        <strain evidence="4 5">CBS 661.87</strain>
    </source>
</reference>
<dbReference type="EMBL" id="JAACJP010000004">
    <property type="protein sequence ID" value="KAF5385310.1"/>
    <property type="molecule type" value="Genomic_DNA"/>
</dbReference>
<dbReference type="Gene3D" id="2.40.50.140">
    <property type="entry name" value="Nucleic acid-binding proteins"/>
    <property type="match status" value="1"/>
</dbReference>
<protein>
    <recommendedName>
        <fullName evidence="6">30S ribosomal protein S17, chloroplastic</fullName>
    </recommendedName>
</protein>
<keyword evidence="2" id="KW-0689">Ribosomal protein</keyword>
<dbReference type="AlphaFoldDB" id="A0A8H5M8L2"/>
<accession>A0A8H5M8L2</accession>
<dbReference type="InterPro" id="IPR000266">
    <property type="entry name" value="Ribosomal_uS17"/>
</dbReference>
<dbReference type="OrthoDB" id="274752at2759"/>
<dbReference type="NCBIfam" id="NF004123">
    <property type="entry name" value="PRK05610.1"/>
    <property type="match status" value="1"/>
</dbReference>
<evidence type="ECO:0000313" key="4">
    <source>
        <dbReference type="EMBL" id="KAF5385310.1"/>
    </source>
</evidence>
<dbReference type="InterPro" id="IPR012340">
    <property type="entry name" value="NA-bd_OB-fold"/>
</dbReference>
<evidence type="ECO:0008006" key="6">
    <source>
        <dbReference type="Google" id="ProtNLM"/>
    </source>
</evidence>
<name>A0A8H5M8L2_9AGAR</name>
<dbReference type="SUPFAM" id="SSF50249">
    <property type="entry name" value="Nucleic acid-binding proteins"/>
    <property type="match status" value="1"/>
</dbReference>
<dbReference type="Proteomes" id="UP000565441">
    <property type="component" value="Unassembled WGS sequence"/>
</dbReference>
<proteinExistence type="inferred from homology"/>
<dbReference type="GO" id="GO:0005739">
    <property type="term" value="C:mitochondrion"/>
    <property type="evidence" value="ECO:0007669"/>
    <property type="project" value="TreeGrafter"/>
</dbReference>
<keyword evidence="3" id="KW-0687">Ribonucleoprotein</keyword>
<keyword evidence="5" id="KW-1185">Reference proteome</keyword>
<evidence type="ECO:0000256" key="2">
    <source>
        <dbReference type="ARBA" id="ARBA00022980"/>
    </source>
</evidence>
<dbReference type="GO" id="GO:0003735">
    <property type="term" value="F:structural constituent of ribosome"/>
    <property type="evidence" value="ECO:0007669"/>
    <property type="project" value="InterPro"/>
</dbReference>
<comment type="similarity">
    <text evidence="1">Belongs to the universal ribosomal protein uS17 family.</text>
</comment>
<dbReference type="GO" id="GO:1990904">
    <property type="term" value="C:ribonucleoprotein complex"/>
    <property type="evidence" value="ECO:0007669"/>
    <property type="project" value="UniProtKB-KW"/>
</dbReference>
<dbReference type="CDD" id="cd00364">
    <property type="entry name" value="Ribosomal_uS17"/>
    <property type="match status" value="1"/>
</dbReference>
<sequence length="111" mass="12523">MPPMGFNGIVTKAGFMDKTVTVTVSRWVIHKLTGKRIERSKKYLIHDEKNQLRKDDLVTIRNCPPISAMKRFRLERLLKSPATERDIARAQIAQAATSTITAGRKTISLTS</sequence>
<dbReference type="PANTHER" id="PTHR10744:SF1">
    <property type="entry name" value="SMALL RIBOSOMAL SUBUNIT PROTEIN US17M"/>
    <property type="match status" value="1"/>
</dbReference>
<dbReference type="GO" id="GO:0005840">
    <property type="term" value="C:ribosome"/>
    <property type="evidence" value="ECO:0007669"/>
    <property type="project" value="UniProtKB-KW"/>
</dbReference>
<comment type="caution">
    <text evidence="4">The sequence shown here is derived from an EMBL/GenBank/DDBJ whole genome shotgun (WGS) entry which is preliminary data.</text>
</comment>
<evidence type="ECO:0000256" key="3">
    <source>
        <dbReference type="ARBA" id="ARBA00023274"/>
    </source>
</evidence>
<organism evidence="4 5">
    <name type="scientific">Tricholomella constricta</name>
    <dbReference type="NCBI Taxonomy" id="117010"/>
    <lineage>
        <taxon>Eukaryota</taxon>
        <taxon>Fungi</taxon>
        <taxon>Dikarya</taxon>
        <taxon>Basidiomycota</taxon>
        <taxon>Agaricomycotina</taxon>
        <taxon>Agaricomycetes</taxon>
        <taxon>Agaricomycetidae</taxon>
        <taxon>Agaricales</taxon>
        <taxon>Tricholomatineae</taxon>
        <taxon>Lyophyllaceae</taxon>
        <taxon>Tricholomella</taxon>
    </lineage>
</organism>
<dbReference type="Pfam" id="PF00366">
    <property type="entry name" value="Ribosomal_S17"/>
    <property type="match status" value="1"/>
</dbReference>
<dbReference type="GO" id="GO:0006412">
    <property type="term" value="P:translation"/>
    <property type="evidence" value="ECO:0007669"/>
    <property type="project" value="InterPro"/>
</dbReference>